<feature type="chain" id="PRO_5004162452" description="Lipoprotein" evidence="1">
    <location>
        <begin position="22"/>
        <end position="240"/>
    </location>
</feature>
<evidence type="ECO:0000256" key="1">
    <source>
        <dbReference type="SAM" id="SignalP"/>
    </source>
</evidence>
<feature type="signal peptide" evidence="1">
    <location>
        <begin position="1"/>
        <end position="21"/>
    </location>
</feature>
<reference evidence="2" key="1">
    <citation type="submission" date="2006-10" db="EMBL/GenBank/DDBJ databases">
        <title>Complete sequence of Solibacter usitatus Ellin6076.</title>
        <authorList>
            <consortium name="US DOE Joint Genome Institute"/>
            <person name="Copeland A."/>
            <person name="Lucas S."/>
            <person name="Lapidus A."/>
            <person name="Barry K."/>
            <person name="Detter J.C."/>
            <person name="Glavina del Rio T."/>
            <person name="Hammon N."/>
            <person name="Israni S."/>
            <person name="Dalin E."/>
            <person name="Tice H."/>
            <person name="Pitluck S."/>
            <person name="Thompson L.S."/>
            <person name="Brettin T."/>
            <person name="Bruce D."/>
            <person name="Han C."/>
            <person name="Tapia R."/>
            <person name="Gilna P."/>
            <person name="Schmutz J."/>
            <person name="Larimer F."/>
            <person name="Land M."/>
            <person name="Hauser L."/>
            <person name="Kyrpides N."/>
            <person name="Mikhailova N."/>
            <person name="Janssen P.H."/>
            <person name="Kuske C.R."/>
            <person name="Richardson P."/>
        </authorList>
    </citation>
    <scope>NUCLEOTIDE SEQUENCE</scope>
    <source>
        <strain evidence="2">Ellin6076</strain>
    </source>
</reference>
<dbReference type="InParanoid" id="Q01U49"/>
<sequence length="240" mass="25696" precursor="true">MISRVPVATLLALCTISVCLAQPPVPQPVDSDEASPVIPVSPLNENRIFGVIPDYQTVTDTGSGVKPLTPGQKWSLALKETVDPFNVINAAMGAAFSQRGNQTPKYGEGGDAYGRRFGAALADFGTQNFFSAGLLAVVLHQDPRYYRKGPGTSVVKRAVYSVSRLVIARQDSGAQAFNTSGIGGMMMGIAASNLYYPAASRRGSVMMCRISTSLTGGIMGNLMSEFWPDIQKKFFHKHSN</sequence>
<evidence type="ECO:0008006" key="3">
    <source>
        <dbReference type="Google" id="ProtNLM"/>
    </source>
</evidence>
<keyword evidence="1" id="KW-0732">Signal</keyword>
<protein>
    <recommendedName>
        <fullName evidence="3">Lipoprotein</fullName>
    </recommendedName>
</protein>
<dbReference type="AlphaFoldDB" id="Q01U49"/>
<organism evidence="2">
    <name type="scientific">Solibacter usitatus (strain Ellin6076)</name>
    <dbReference type="NCBI Taxonomy" id="234267"/>
    <lineage>
        <taxon>Bacteria</taxon>
        <taxon>Pseudomonadati</taxon>
        <taxon>Acidobacteriota</taxon>
        <taxon>Terriglobia</taxon>
        <taxon>Bryobacterales</taxon>
        <taxon>Solibacteraceae</taxon>
        <taxon>Candidatus Solibacter</taxon>
    </lineage>
</organism>
<name>Q01U49_SOLUE</name>
<accession>Q01U49</accession>
<dbReference type="OrthoDB" id="121516at2"/>
<dbReference type="EMBL" id="CP000473">
    <property type="protein sequence ID" value="ABJ86821.1"/>
    <property type="molecule type" value="Genomic_DNA"/>
</dbReference>
<dbReference type="STRING" id="234267.Acid_5879"/>
<dbReference type="KEGG" id="sus:Acid_5879"/>
<dbReference type="eggNOG" id="ENOG5032UK8">
    <property type="taxonomic scope" value="Bacteria"/>
</dbReference>
<proteinExistence type="predicted"/>
<gene>
    <name evidence="2" type="ordered locus">Acid_5879</name>
</gene>
<evidence type="ECO:0000313" key="2">
    <source>
        <dbReference type="EMBL" id="ABJ86821.1"/>
    </source>
</evidence>
<dbReference type="HOGENOM" id="CLU_070775_2_0_0"/>